<feature type="domain" description="YfjL-like N-terminal" evidence="1">
    <location>
        <begin position="1"/>
        <end position="70"/>
    </location>
</feature>
<dbReference type="Pfam" id="PF25425">
    <property type="entry name" value="YfjL_N"/>
    <property type="match status" value="1"/>
</dbReference>
<reference evidence="3" key="1">
    <citation type="journal article" date="2019" name="Int. J. Syst. Evol. Microbiol.">
        <title>The Global Catalogue of Microorganisms (GCM) 10K type strain sequencing project: providing services to taxonomists for standard genome sequencing and annotation.</title>
        <authorList>
            <consortium name="The Broad Institute Genomics Platform"/>
            <consortium name="The Broad Institute Genome Sequencing Center for Infectious Disease"/>
            <person name="Wu L."/>
            <person name="Ma J."/>
        </authorList>
    </citation>
    <scope>NUCLEOTIDE SEQUENCE [LARGE SCALE GENOMIC DNA]</scope>
    <source>
        <strain evidence="3">CGMCC 4.1641</strain>
    </source>
</reference>
<name>A0ABV8S8S8_9BACL</name>
<evidence type="ECO:0000313" key="2">
    <source>
        <dbReference type="EMBL" id="MFC4303273.1"/>
    </source>
</evidence>
<dbReference type="InterPro" id="IPR057359">
    <property type="entry name" value="YfjL_N"/>
</dbReference>
<dbReference type="RefSeq" id="WP_204604088.1">
    <property type="nucleotide sequence ID" value="NZ_JBHSED010000011.1"/>
</dbReference>
<evidence type="ECO:0000313" key="3">
    <source>
        <dbReference type="Proteomes" id="UP001595755"/>
    </source>
</evidence>
<organism evidence="2 3">
    <name type="scientific">Cohnella boryungensis</name>
    <dbReference type="NCBI Taxonomy" id="768479"/>
    <lineage>
        <taxon>Bacteria</taxon>
        <taxon>Bacillati</taxon>
        <taxon>Bacillota</taxon>
        <taxon>Bacilli</taxon>
        <taxon>Bacillales</taxon>
        <taxon>Paenibacillaceae</taxon>
        <taxon>Cohnella</taxon>
    </lineage>
</organism>
<gene>
    <name evidence="2" type="ORF">ACFO1S_07385</name>
</gene>
<protein>
    <recommendedName>
        <fullName evidence="1">YfjL-like N-terminal domain-containing protein</fullName>
    </recommendedName>
</protein>
<comment type="caution">
    <text evidence="2">The sequence shown here is derived from an EMBL/GenBank/DDBJ whole genome shotgun (WGS) entry which is preliminary data.</text>
</comment>
<proteinExistence type="predicted"/>
<accession>A0ABV8S8S8</accession>
<sequence length="245" mass="27905">MKKLLLGVLATLLLLGAGYVYVEFNGYPWKHSQIKKDAAHYMQEKYGMDARAAGSRFNFKFDTYAGEVYDPQVGEEQLILVERRGPFYDSNNEWVEGQLVDNYSEVYWGRQTERQLRQQFASFYGHPDIGSINVDTVAAMYGMKEQVSSEKDAQGVLIPMKPELHSTWDIDLAVDDFSEPFLKELLLAIKTMGEQQLEADLNVTAARGVREDDTQPNRTRYLNLEYENFAGIASVGDLQAAIKEY</sequence>
<evidence type="ECO:0000259" key="1">
    <source>
        <dbReference type="Pfam" id="PF25425"/>
    </source>
</evidence>
<dbReference type="Proteomes" id="UP001595755">
    <property type="component" value="Unassembled WGS sequence"/>
</dbReference>
<keyword evidence="3" id="KW-1185">Reference proteome</keyword>
<dbReference type="EMBL" id="JBHSED010000011">
    <property type="protein sequence ID" value="MFC4303273.1"/>
    <property type="molecule type" value="Genomic_DNA"/>
</dbReference>